<dbReference type="GO" id="GO:0008233">
    <property type="term" value="F:peptidase activity"/>
    <property type="evidence" value="ECO:0007669"/>
    <property type="project" value="UniProtKB-KW"/>
</dbReference>
<dbReference type="SUPFAM" id="SSF52540">
    <property type="entry name" value="P-loop containing nucleoside triphosphate hydrolases"/>
    <property type="match status" value="2"/>
</dbReference>
<dbReference type="GO" id="GO:0005737">
    <property type="term" value="C:cytoplasm"/>
    <property type="evidence" value="ECO:0007669"/>
    <property type="project" value="TreeGrafter"/>
</dbReference>
<sequence>MEELLGEVKTLEDKARMVLAEDNLRFCLFFDEAHKIVRIFGTQDKRGGDLLKESLTPAKVRVITATTRDEYDKTFASDLPLDNRFEIVELDRVKEENLVTILKSDWKRWKEKPPIWEELGDVTDELLINIIRRAELLFPNKHEPRRSERILERLEAKCRLSRRQPSWEVVQEIFEERRQVVKADLDIYSAIENYDERILGQDLAKLQLKRYFGSLLVEDLEERKNRPIGVALFVGPTGVGKTETAYFISESLLKGSEILFVDCPSYANTATGARDLANHLGSAVYHNGNYTIVFDEFEKGVPSPKNPLVQSNLMTSFLQYTGEGMVNYYRLDGDGQMVETRQSLKGTFMIFTSNAGYESSNIDSKYGADYNWEEMNKSQKQARLGNYENQIRESLLVNDKLSPEFLNRMQVIVSFEALTEYAGVAIAKKLLNKFYTYLEVERGIELDLAPEHTYQNKDQDGSTLVRGAPSTFTEQELAVFIGSVKSKMTDSSRGGARQIERVIKQEIKGVVGETIHEYMKLETNPDKKPPETIKLEVLNHGIPVGIQADEFMLYVTVSGQFGEAKSYDEADRTSKETQAVTRLREIENERRRLDSLRIEEVVSHG</sequence>
<keyword evidence="1" id="KW-0547">Nucleotide-binding</keyword>
<dbReference type="AlphaFoldDB" id="A0A7L6WN40"/>
<dbReference type="RefSeq" id="WP_181671456.1">
    <property type="nucleotide sequence ID" value="NZ_CP054155.1"/>
</dbReference>
<keyword evidence="2 5" id="KW-0067">ATP-binding</keyword>
<dbReference type="GO" id="GO:0034605">
    <property type="term" value="P:cellular response to heat"/>
    <property type="evidence" value="ECO:0007669"/>
    <property type="project" value="TreeGrafter"/>
</dbReference>
<dbReference type="InterPro" id="IPR003959">
    <property type="entry name" value="ATPase_AAA_core"/>
</dbReference>
<evidence type="ECO:0000313" key="6">
    <source>
        <dbReference type="Proteomes" id="UP000516705"/>
    </source>
</evidence>
<dbReference type="PANTHER" id="PTHR11638:SF18">
    <property type="entry name" value="HEAT SHOCK PROTEIN 104"/>
    <property type="match status" value="1"/>
</dbReference>
<organism evidence="5 6">
    <name type="scientific">Streptococcus salivarius</name>
    <dbReference type="NCBI Taxonomy" id="1304"/>
    <lineage>
        <taxon>Bacteria</taxon>
        <taxon>Bacillati</taxon>
        <taxon>Bacillota</taxon>
        <taxon>Bacilli</taxon>
        <taxon>Lactobacillales</taxon>
        <taxon>Streptococcaceae</taxon>
        <taxon>Streptococcus</taxon>
    </lineage>
</organism>
<evidence type="ECO:0000256" key="2">
    <source>
        <dbReference type="ARBA" id="ARBA00022840"/>
    </source>
</evidence>
<dbReference type="InterPro" id="IPR027417">
    <property type="entry name" value="P-loop_NTPase"/>
</dbReference>
<dbReference type="GO" id="GO:0006508">
    <property type="term" value="P:proteolysis"/>
    <property type="evidence" value="ECO:0007669"/>
    <property type="project" value="UniProtKB-KW"/>
</dbReference>
<accession>A0A7L6WN40</accession>
<proteinExistence type="predicted"/>
<evidence type="ECO:0000256" key="3">
    <source>
        <dbReference type="ARBA" id="ARBA00025613"/>
    </source>
</evidence>
<dbReference type="Proteomes" id="UP000516705">
    <property type="component" value="Plasmid pIKMIN-B502"/>
</dbReference>
<reference evidence="5 6" key="1">
    <citation type="journal article" date="2020" name="Microbiol. Resour. Announc.">
        <title>Complete Genome Sequence of Streptococcus salivarius DB-B5, a Novel Probiotic Candidate Isolated from the Supragingival Plaque of a Healthy Female Subject.</title>
        <authorList>
            <person name="Fields F.R."/>
            <person name="Li X."/>
            <person name="Navarre W.W."/>
            <person name="Naito M."/>
        </authorList>
    </citation>
    <scope>NUCLEOTIDE SEQUENCE [LARGE SCALE GENOMIC DNA]</scope>
    <source>
        <strain evidence="5 6">DB-B5</strain>
        <plasmid evidence="5 6">pIKMIN-B502</plasmid>
    </source>
</reference>
<gene>
    <name evidence="5" type="ORF">HRE60_10630</name>
</gene>
<keyword evidence="5" id="KW-0614">Plasmid</keyword>
<evidence type="ECO:0000259" key="4">
    <source>
        <dbReference type="SMART" id="SM00382"/>
    </source>
</evidence>
<protein>
    <submittedName>
        <fullName evidence="5">ATP-dependent Clp protease ATP-binding subunit</fullName>
    </submittedName>
</protein>
<dbReference type="Pfam" id="PF07724">
    <property type="entry name" value="AAA_2"/>
    <property type="match status" value="1"/>
</dbReference>
<dbReference type="PANTHER" id="PTHR11638">
    <property type="entry name" value="ATP-DEPENDENT CLP PROTEASE"/>
    <property type="match status" value="1"/>
</dbReference>
<comment type="function">
    <text evidence="3">Part of a stress-induced multi-chaperone system, it is involved in the recovery of the cell from heat-induced damage, in cooperation with DnaK, DnaJ and GrpE. Acts before DnaK, in the processing of protein aggregates. Protein binding stimulates the ATPase activity; ATP hydrolysis unfolds the denatured protein aggregates, which probably helps expose new hydrophobic binding sites on the surface of ClpB-bound aggregates, contributing to the solubilization and refolding of denatured protein aggregates by DnaK.</text>
</comment>
<dbReference type="GO" id="GO:0016887">
    <property type="term" value="F:ATP hydrolysis activity"/>
    <property type="evidence" value="ECO:0007669"/>
    <property type="project" value="InterPro"/>
</dbReference>
<geneLocation type="plasmid" evidence="5 6">
    <name>pIKMIN-B502</name>
</geneLocation>
<dbReference type="EMBL" id="CP054155">
    <property type="protein sequence ID" value="QMI52131.1"/>
    <property type="molecule type" value="Genomic_DNA"/>
</dbReference>
<dbReference type="GO" id="GO:0005524">
    <property type="term" value="F:ATP binding"/>
    <property type="evidence" value="ECO:0007669"/>
    <property type="project" value="UniProtKB-KW"/>
</dbReference>
<keyword evidence="5" id="KW-0378">Hydrolase</keyword>
<dbReference type="InterPro" id="IPR050130">
    <property type="entry name" value="ClpA_ClpB"/>
</dbReference>
<dbReference type="PRINTS" id="PR00300">
    <property type="entry name" value="CLPPROTEASEA"/>
</dbReference>
<evidence type="ECO:0000313" key="5">
    <source>
        <dbReference type="EMBL" id="QMI52131.1"/>
    </source>
</evidence>
<evidence type="ECO:0000256" key="1">
    <source>
        <dbReference type="ARBA" id="ARBA00022741"/>
    </source>
</evidence>
<dbReference type="SMART" id="SM00382">
    <property type="entry name" value="AAA"/>
    <property type="match status" value="1"/>
</dbReference>
<dbReference type="Gene3D" id="3.40.50.300">
    <property type="entry name" value="P-loop containing nucleotide triphosphate hydrolases"/>
    <property type="match status" value="2"/>
</dbReference>
<name>A0A7L6WN40_STRSL</name>
<feature type="domain" description="AAA+ ATPase" evidence="4">
    <location>
        <begin position="227"/>
        <end position="388"/>
    </location>
</feature>
<keyword evidence="5" id="KW-0645">Protease</keyword>
<dbReference type="InterPro" id="IPR003593">
    <property type="entry name" value="AAA+_ATPase"/>
</dbReference>
<dbReference type="InterPro" id="IPR001270">
    <property type="entry name" value="ClpA/B"/>
</dbReference>